<dbReference type="AlphaFoldDB" id="A0A317KZW9"/>
<evidence type="ECO:0000313" key="3">
    <source>
        <dbReference type="Proteomes" id="UP000245624"/>
    </source>
</evidence>
<dbReference type="InterPro" id="IPR046748">
    <property type="entry name" value="HipA_2"/>
</dbReference>
<protein>
    <recommendedName>
        <fullName evidence="1">HipA-like kinase domain-containing protein</fullName>
    </recommendedName>
</protein>
<sequence>MVKRIEIQTFLSYLGEGISEPALVIGDDFNKYILKTQKVRRNGKTEEFNCMFLNEFLSFKIAEYLSVPIPEVAIANISQDLIENDSTITFVHKFNEGDYFASSEIKDKEENLMENYRDQLRMGRPYTIRSWNKFFEDITNPMDLPNIIAFDLLISNFDRYDNAGNLLVANPMNERKIFTIDHGHAFFGPVWNTWKINQLRQASLTKEYVEYFVNFILNQNNNGDANNPKLFANGFGEVFRAIENYVDLNNLSEHSFMDIVAHIENIDGDTIDEWFLEIPDTWFVDKLNQIAYYKRFLMEQKNIIRYILQEMAYRRAFSNYRGGALEWKERKQTGTV</sequence>
<dbReference type="Pfam" id="PF20613">
    <property type="entry name" value="HipA_2"/>
    <property type="match status" value="1"/>
</dbReference>
<gene>
    <name evidence="2" type="ORF">DLJ74_07720</name>
</gene>
<evidence type="ECO:0000259" key="1">
    <source>
        <dbReference type="Pfam" id="PF20613"/>
    </source>
</evidence>
<reference evidence="2 3" key="1">
    <citation type="submission" date="2018-05" db="EMBL/GenBank/DDBJ databases">
        <title>Genomic analysis of Gracilibacillus dipsosauri DD1 reveals novel features of a salt-tolerant amylase.</title>
        <authorList>
            <person name="Deutch C.E."/>
            <person name="Yang S."/>
        </authorList>
    </citation>
    <scope>NUCLEOTIDE SEQUENCE [LARGE SCALE GENOMIC DNA]</scope>
    <source>
        <strain evidence="2 3">DD1</strain>
    </source>
</reference>
<organism evidence="2 3">
    <name type="scientific">Gracilibacillus dipsosauri</name>
    <dbReference type="NCBI Taxonomy" id="178340"/>
    <lineage>
        <taxon>Bacteria</taxon>
        <taxon>Bacillati</taxon>
        <taxon>Bacillota</taxon>
        <taxon>Bacilli</taxon>
        <taxon>Bacillales</taxon>
        <taxon>Bacillaceae</taxon>
        <taxon>Gracilibacillus</taxon>
    </lineage>
</organism>
<feature type="domain" description="HipA-like kinase" evidence="1">
    <location>
        <begin position="13"/>
        <end position="113"/>
    </location>
</feature>
<comment type="caution">
    <text evidence="2">The sequence shown here is derived from an EMBL/GenBank/DDBJ whole genome shotgun (WGS) entry which is preliminary data.</text>
</comment>
<dbReference type="EMBL" id="QGTD01000008">
    <property type="protein sequence ID" value="PWU68330.1"/>
    <property type="molecule type" value="Genomic_DNA"/>
</dbReference>
<accession>A0A317KZW9</accession>
<dbReference type="RefSeq" id="WP_109984044.1">
    <property type="nucleotide sequence ID" value="NZ_QGTD01000008.1"/>
</dbReference>
<dbReference type="OrthoDB" id="2939938at2"/>
<keyword evidence="3" id="KW-1185">Reference proteome</keyword>
<name>A0A317KZW9_9BACI</name>
<proteinExistence type="predicted"/>
<evidence type="ECO:0000313" key="2">
    <source>
        <dbReference type="EMBL" id="PWU68330.1"/>
    </source>
</evidence>
<dbReference type="Proteomes" id="UP000245624">
    <property type="component" value="Unassembled WGS sequence"/>
</dbReference>